<feature type="transmembrane region" description="Helical" evidence="6">
    <location>
        <begin position="5"/>
        <end position="26"/>
    </location>
</feature>
<dbReference type="PANTHER" id="PTHR10806:SF6">
    <property type="entry name" value="SIGNAL PEPTIDASE COMPLEX CATALYTIC SUBUNIT SEC11"/>
    <property type="match status" value="1"/>
</dbReference>
<protein>
    <recommendedName>
        <fullName evidence="5">Signal peptidase I</fullName>
        <ecNumber evidence="5">3.4.21.89</ecNumber>
    </recommendedName>
</protein>
<dbReference type="CDD" id="cd06530">
    <property type="entry name" value="S26_SPase_I"/>
    <property type="match status" value="1"/>
</dbReference>
<dbReference type="GO" id="GO:0006465">
    <property type="term" value="P:signal peptide processing"/>
    <property type="evidence" value="ECO:0007669"/>
    <property type="project" value="UniProtKB-UniRule"/>
</dbReference>
<keyword evidence="8" id="KW-0378">Hydrolase</keyword>
<gene>
    <name evidence="8" type="ORF">H9753_12345</name>
</gene>
<feature type="domain" description="Peptidase S26" evidence="7">
    <location>
        <begin position="15"/>
        <end position="79"/>
    </location>
</feature>
<evidence type="ECO:0000256" key="3">
    <source>
        <dbReference type="ARBA" id="ARBA00022989"/>
    </source>
</evidence>
<accession>A0A9D2PRJ7</accession>
<dbReference type="SUPFAM" id="SSF51306">
    <property type="entry name" value="LexA/Signal peptidase"/>
    <property type="match status" value="1"/>
</dbReference>
<dbReference type="InterPro" id="IPR036286">
    <property type="entry name" value="LexA/Signal_pep-like_sf"/>
</dbReference>
<dbReference type="Pfam" id="PF10502">
    <property type="entry name" value="Peptidase_S26"/>
    <property type="match status" value="1"/>
</dbReference>
<sequence length="165" mass="17936">MLSKLLNLTGILLMAAVILLALPLTIPKLFGFQIYGILTDSMEPEFPRGCVVYVKTAAPEEIQPGDVITFRLGSGTDVTKTHRVTEINTEKQQFITKGDANASSDVDPVPFSQLEGKVTGKLPWFGGFSRILHTGTGTAACIAVFILALGMWRAAEKIKLKESRK</sequence>
<evidence type="ECO:0000313" key="8">
    <source>
        <dbReference type="EMBL" id="HJC64386.1"/>
    </source>
</evidence>
<comment type="subcellular location">
    <subcellularLocation>
        <location evidence="1">Membrane</location>
    </subcellularLocation>
</comment>
<proteinExistence type="predicted"/>
<evidence type="ECO:0000259" key="7">
    <source>
        <dbReference type="Pfam" id="PF10502"/>
    </source>
</evidence>
<keyword evidence="2 6" id="KW-0812">Transmembrane</keyword>
<evidence type="ECO:0000313" key="9">
    <source>
        <dbReference type="Proteomes" id="UP000823886"/>
    </source>
</evidence>
<dbReference type="NCBIfam" id="TIGR02228">
    <property type="entry name" value="sigpep_I_arch"/>
    <property type="match status" value="1"/>
</dbReference>
<reference evidence="8" key="2">
    <citation type="submission" date="2021-04" db="EMBL/GenBank/DDBJ databases">
        <authorList>
            <person name="Gilroy R."/>
        </authorList>
    </citation>
    <scope>NUCLEOTIDE SEQUENCE</scope>
    <source>
        <strain evidence="8">ChiBcec2-3848</strain>
    </source>
</reference>
<dbReference type="GO" id="GO:0009003">
    <property type="term" value="F:signal peptidase activity"/>
    <property type="evidence" value="ECO:0007669"/>
    <property type="project" value="UniProtKB-EC"/>
</dbReference>
<organism evidence="8 9">
    <name type="scientific">Candidatus Blautia merdavium</name>
    <dbReference type="NCBI Taxonomy" id="2838494"/>
    <lineage>
        <taxon>Bacteria</taxon>
        <taxon>Bacillati</taxon>
        <taxon>Bacillota</taxon>
        <taxon>Clostridia</taxon>
        <taxon>Lachnospirales</taxon>
        <taxon>Lachnospiraceae</taxon>
        <taxon>Blautia</taxon>
    </lineage>
</organism>
<evidence type="ECO:0000256" key="5">
    <source>
        <dbReference type="NCBIfam" id="TIGR02228"/>
    </source>
</evidence>
<dbReference type="Proteomes" id="UP000823886">
    <property type="component" value="Unassembled WGS sequence"/>
</dbReference>
<dbReference type="GO" id="GO:0004252">
    <property type="term" value="F:serine-type endopeptidase activity"/>
    <property type="evidence" value="ECO:0007669"/>
    <property type="project" value="UniProtKB-UniRule"/>
</dbReference>
<dbReference type="Gene3D" id="2.10.109.10">
    <property type="entry name" value="Umud Fragment, subunit A"/>
    <property type="match status" value="1"/>
</dbReference>
<keyword evidence="3 6" id="KW-1133">Transmembrane helix</keyword>
<dbReference type="EMBL" id="DWVZ01000164">
    <property type="protein sequence ID" value="HJC64386.1"/>
    <property type="molecule type" value="Genomic_DNA"/>
</dbReference>
<dbReference type="PANTHER" id="PTHR10806">
    <property type="entry name" value="SIGNAL PEPTIDASE COMPLEX CATALYTIC SUBUNIT SEC11"/>
    <property type="match status" value="1"/>
</dbReference>
<evidence type="ECO:0000256" key="6">
    <source>
        <dbReference type="SAM" id="Phobius"/>
    </source>
</evidence>
<dbReference type="GO" id="GO:0016020">
    <property type="term" value="C:membrane"/>
    <property type="evidence" value="ECO:0007669"/>
    <property type="project" value="UniProtKB-SubCell"/>
</dbReference>
<keyword evidence="4 6" id="KW-0472">Membrane</keyword>
<dbReference type="EC" id="3.4.21.89" evidence="5"/>
<evidence type="ECO:0000256" key="4">
    <source>
        <dbReference type="ARBA" id="ARBA00023136"/>
    </source>
</evidence>
<name>A0A9D2PRJ7_9FIRM</name>
<dbReference type="InterPro" id="IPR001733">
    <property type="entry name" value="Peptidase_S26B"/>
</dbReference>
<reference evidence="8" key="1">
    <citation type="journal article" date="2021" name="PeerJ">
        <title>Extensive microbial diversity within the chicken gut microbiome revealed by metagenomics and culture.</title>
        <authorList>
            <person name="Gilroy R."/>
            <person name="Ravi A."/>
            <person name="Getino M."/>
            <person name="Pursley I."/>
            <person name="Horton D.L."/>
            <person name="Alikhan N.F."/>
            <person name="Baker D."/>
            <person name="Gharbi K."/>
            <person name="Hall N."/>
            <person name="Watson M."/>
            <person name="Adriaenssens E.M."/>
            <person name="Foster-Nyarko E."/>
            <person name="Jarju S."/>
            <person name="Secka A."/>
            <person name="Antonio M."/>
            <person name="Oren A."/>
            <person name="Chaudhuri R.R."/>
            <person name="La Ragione R."/>
            <person name="Hildebrand F."/>
            <person name="Pallen M.J."/>
        </authorList>
    </citation>
    <scope>NUCLEOTIDE SEQUENCE</scope>
    <source>
        <strain evidence="8">ChiBcec2-3848</strain>
    </source>
</reference>
<evidence type="ECO:0000256" key="2">
    <source>
        <dbReference type="ARBA" id="ARBA00022692"/>
    </source>
</evidence>
<evidence type="ECO:0000256" key="1">
    <source>
        <dbReference type="ARBA" id="ARBA00004370"/>
    </source>
</evidence>
<comment type="caution">
    <text evidence="8">The sequence shown here is derived from an EMBL/GenBank/DDBJ whole genome shotgun (WGS) entry which is preliminary data.</text>
</comment>
<dbReference type="InterPro" id="IPR019533">
    <property type="entry name" value="Peptidase_S26"/>
</dbReference>
<dbReference type="AlphaFoldDB" id="A0A9D2PRJ7"/>
<feature type="transmembrane region" description="Helical" evidence="6">
    <location>
        <begin position="131"/>
        <end position="155"/>
    </location>
</feature>
<dbReference type="PRINTS" id="PR00728">
    <property type="entry name" value="SIGNALPTASE"/>
</dbReference>